<dbReference type="Proteomes" id="UP001168098">
    <property type="component" value="Unassembled WGS sequence"/>
</dbReference>
<dbReference type="InterPro" id="IPR006652">
    <property type="entry name" value="Kelch_1"/>
</dbReference>
<accession>A0AA38ZXZ5</accession>
<dbReference type="PANTHER" id="PTHR47850:SF1">
    <property type="entry name" value="F-BOX_KELCH-REPEAT PROTEIN OR23"/>
    <property type="match status" value="1"/>
</dbReference>
<sequence length="539" mass="61358">MMPRVEKMYSFRPKKGDLALFLSLTISWKRVKSWPGRKREKVCFLRIKALEIRTWCWSKRELIQILRDFERENSHAELIHSFTELERNCYQKHLKSDYHSLRGRIDSGFSRLQRMSSSSSTSSVSSSSSPPLDETLALTLTLTLNLTLIPGLPNDVSALILSMIPYSCLARLKSINKSWKLFLSSKTLISLRQNNHQSQLLCLFPQDPAIANPFLFDPKTLAWCRLPPLPINPYVYGLCNFTSISLGPNLYVLGGSLFDTRSFPLDRPSPSSSVFRFNFLTYSWELLSPMLSPRGSFACVALPNSDQIIVAGGGSRHTMFGAAGSRMSSVERYDVGKNEWVSLDGLPRFRAGCVGFLIGNGEEKEFWVMGGYGESRTVSGVFPVDEYYRDAVVMELKKGGKWRELGDMWEAGERMRLGKIGVVDDEDEGEPAIFMLDGSEIFRYCMTSNRWLKESCVPRKASQDMSFGFVVLDGELYVITHMTGIDLTETRRSRQHKRAATMFMQIYHPKKKTWRTLVTRSPFHYPIDFKTAVTSTICL</sequence>
<organism evidence="1 2">
    <name type="scientific">Vitis rotundifolia</name>
    <name type="common">Muscadine grape</name>
    <dbReference type="NCBI Taxonomy" id="103349"/>
    <lineage>
        <taxon>Eukaryota</taxon>
        <taxon>Viridiplantae</taxon>
        <taxon>Streptophyta</taxon>
        <taxon>Embryophyta</taxon>
        <taxon>Tracheophyta</taxon>
        <taxon>Spermatophyta</taxon>
        <taxon>Magnoliopsida</taxon>
        <taxon>eudicotyledons</taxon>
        <taxon>Gunneridae</taxon>
        <taxon>Pentapetalae</taxon>
        <taxon>rosids</taxon>
        <taxon>Vitales</taxon>
        <taxon>Vitaceae</taxon>
        <taxon>Viteae</taxon>
        <taxon>Vitis</taxon>
    </lineage>
</organism>
<protein>
    <recommendedName>
        <fullName evidence="3">F-box/kelch-repeat protein OR23</fullName>
    </recommendedName>
</protein>
<dbReference type="Pfam" id="PF01344">
    <property type="entry name" value="Kelch_1"/>
    <property type="match status" value="2"/>
</dbReference>
<dbReference type="AlphaFoldDB" id="A0AA38ZXZ5"/>
<dbReference type="EMBL" id="JARBHA010000007">
    <property type="protein sequence ID" value="KAJ9696882.1"/>
    <property type="molecule type" value="Genomic_DNA"/>
</dbReference>
<evidence type="ECO:0000313" key="1">
    <source>
        <dbReference type="EMBL" id="KAJ9696882.1"/>
    </source>
</evidence>
<dbReference type="Gene3D" id="2.120.10.80">
    <property type="entry name" value="Kelch-type beta propeller"/>
    <property type="match status" value="1"/>
</dbReference>
<dbReference type="InterPro" id="IPR036047">
    <property type="entry name" value="F-box-like_dom_sf"/>
</dbReference>
<gene>
    <name evidence="1" type="ORF">PVL29_008883</name>
</gene>
<reference evidence="1 2" key="1">
    <citation type="journal article" date="2023" name="BMC Biotechnol.">
        <title>Vitis rotundifolia cv Carlos genome sequencing.</title>
        <authorList>
            <person name="Huff M."/>
            <person name="Hulse-Kemp A."/>
            <person name="Scheffler B."/>
            <person name="Youngblood R."/>
            <person name="Simpson S."/>
            <person name="Babiker E."/>
            <person name="Staton M."/>
        </authorList>
    </citation>
    <scope>NUCLEOTIDE SEQUENCE [LARGE SCALE GENOMIC DNA]</scope>
    <source>
        <tissue evidence="1">Leaf</tissue>
    </source>
</reference>
<evidence type="ECO:0008006" key="3">
    <source>
        <dbReference type="Google" id="ProtNLM"/>
    </source>
</evidence>
<dbReference type="SUPFAM" id="SSF117281">
    <property type="entry name" value="Kelch motif"/>
    <property type="match status" value="1"/>
</dbReference>
<dbReference type="PANTHER" id="PTHR47850">
    <property type="entry name" value="F-BOX/KELCH-REPEAT PROTEIN OR23"/>
    <property type="match status" value="1"/>
</dbReference>
<name>A0AA38ZXZ5_VITRO</name>
<comment type="caution">
    <text evidence="1">The sequence shown here is derived from an EMBL/GenBank/DDBJ whole genome shotgun (WGS) entry which is preliminary data.</text>
</comment>
<evidence type="ECO:0000313" key="2">
    <source>
        <dbReference type="Proteomes" id="UP001168098"/>
    </source>
</evidence>
<proteinExistence type="predicted"/>
<dbReference type="SUPFAM" id="SSF81383">
    <property type="entry name" value="F-box domain"/>
    <property type="match status" value="1"/>
</dbReference>
<dbReference type="InterPro" id="IPR015915">
    <property type="entry name" value="Kelch-typ_b-propeller"/>
</dbReference>
<dbReference type="SMART" id="SM00612">
    <property type="entry name" value="Kelch"/>
    <property type="match status" value="2"/>
</dbReference>
<keyword evidence="2" id="KW-1185">Reference proteome</keyword>